<dbReference type="GO" id="GO:0004518">
    <property type="term" value="F:nuclease activity"/>
    <property type="evidence" value="ECO:0007669"/>
    <property type="project" value="InterPro"/>
</dbReference>
<protein>
    <recommendedName>
        <fullName evidence="1">XPG-I domain-containing protein</fullName>
    </recommendedName>
</protein>
<evidence type="ECO:0000313" key="2">
    <source>
        <dbReference type="EMBL" id="KNC82309.1"/>
    </source>
</evidence>
<evidence type="ECO:0000259" key="1">
    <source>
        <dbReference type="Pfam" id="PF00867"/>
    </source>
</evidence>
<dbReference type="Gene3D" id="3.40.50.1010">
    <property type="entry name" value="5'-nuclease"/>
    <property type="match status" value="1"/>
</dbReference>
<evidence type="ECO:0000313" key="3">
    <source>
        <dbReference type="Proteomes" id="UP000054560"/>
    </source>
</evidence>
<accession>A0A0L0G0C9</accession>
<organism evidence="2 3">
    <name type="scientific">Sphaeroforma arctica JP610</name>
    <dbReference type="NCBI Taxonomy" id="667725"/>
    <lineage>
        <taxon>Eukaryota</taxon>
        <taxon>Ichthyosporea</taxon>
        <taxon>Ichthyophonida</taxon>
        <taxon>Sphaeroforma</taxon>
    </lineage>
</organism>
<dbReference type="GeneID" id="25905905"/>
<dbReference type="SUPFAM" id="SSF88723">
    <property type="entry name" value="PIN domain-like"/>
    <property type="match status" value="1"/>
</dbReference>
<name>A0A0L0G0C9_9EUKA</name>
<proteinExistence type="predicted"/>
<dbReference type="InterPro" id="IPR006086">
    <property type="entry name" value="XPG-I_dom"/>
</dbReference>
<dbReference type="Pfam" id="PF00867">
    <property type="entry name" value="XPG_I"/>
    <property type="match status" value="1"/>
</dbReference>
<dbReference type="EMBL" id="KQ241938">
    <property type="protein sequence ID" value="KNC82309.1"/>
    <property type="molecule type" value="Genomic_DNA"/>
</dbReference>
<dbReference type="RefSeq" id="XP_014156211.1">
    <property type="nucleotide sequence ID" value="XM_014300736.1"/>
</dbReference>
<gene>
    <name evidence="2" type="ORF">SARC_05401</name>
</gene>
<feature type="domain" description="XPG-I" evidence="1">
    <location>
        <begin position="52"/>
        <end position="106"/>
    </location>
</feature>
<dbReference type="AlphaFoldDB" id="A0A0L0G0C9"/>
<sequence>MKDAASAFIKWQALDENGEGASKVGVKYLAAAATSTWDHTRTENDCWLTMSCPYVVTSYEADSQLAYLCRKQPSCSIVAMSDNDLLLYEGVSVCFDFTKEAARKTPTTFAVGIVAQQHVHAYFSDVGLNYASFMA</sequence>
<dbReference type="InterPro" id="IPR029060">
    <property type="entry name" value="PIN-like_dom_sf"/>
</dbReference>
<dbReference type="Proteomes" id="UP000054560">
    <property type="component" value="Unassembled WGS sequence"/>
</dbReference>
<reference evidence="2 3" key="1">
    <citation type="submission" date="2011-02" db="EMBL/GenBank/DDBJ databases">
        <title>The Genome Sequence of Sphaeroforma arctica JP610.</title>
        <authorList>
            <consortium name="The Broad Institute Genome Sequencing Platform"/>
            <person name="Russ C."/>
            <person name="Cuomo C."/>
            <person name="Young S.K."/>
            <person name="Zeng Q."/>
            <person name="Gargeya S."/>
            <person name="Alvarado L."/>
            <person name="Berlin A."/>
            <person name="Chapman S.B."/>
            <person name="Chen Z."/>
            <person name="Freedman E."/>
            <person name="Gellesch M."/>
            <person name="Goldberg J."/>
            <person name="Griggs A."/>
            <person name="Gujja S."/>
            <person name="Heilman E."/>
            <person name="Heiman D."/>
            <person name="Howarth C."/>
            <person name="Mehta T."/>
            <person name="Neiman D."/>
            <person name="Pearson M."/>
            <person name="Roberts A."/>
            <person name="Saif S."/>
            <person name="Shea T."/>
            <person name="Shenoy N."/>
            <person name="Sisk P."/>
            <person name="Stolte C."/>
            <person name="Sykes S."/>
            <person name="White J."/>
            <person name="Yandava C."/>
            <person name="Burger G."/>
            <person name="Gray M.W."/>
            <person name="Holland P.W.H."/>
            <person name="King N."/>
            <person name="Lang F.B.F."/>
            <person name="Roger A.J."/>
            <person name="Ruiz-Trillo I."/>
            <person name="Haas B."/>
            <person name="Nusbaum C."/>
            <person name="Birren B."/>
        </authorList>
    </citation>
    <scope>NUCLEOTIDE SEQUENCE [LARGE SCALE GENOMIC DNA]</scope>
    <source>
        <strain evidence="2 3">JP610</strain>
    </source>
</reference>
<keyword evidence="3" id="KW-1185">Reference proteome</keyword>